<feature type="signal peptide" evidence="1">
    <location>
        <begin position="1"/>
        <end position="25"/>
    </location>
</feature>
<gene>
    <name evidence="3" type="ORF">ACFS7Z_14490</name>
</gene>
<feature type="domain" description="Thioredoxin" evidence="2">
    <location>
        <begin position="141"/>
        <end position="280"/>
    </location>
</feature>
<keyword evidence="4" id="KW-1185">Reference proteome</keyword>
<keyword evidence="1" id="KW-0732">Signal</keyword>
<feature type="chain" id="PRO_5047345253" evidence="1">
    <location>
        <begin position="26"/>
        <end position="282"/>
    </location>
</feature>
<proteinExistence type="predicted"/>
<evidence type="ECO:0000259" key="2">
    <source>
        <dbReference type="PROSITE" id="PS51352"/>
    </source>
</evidence>
<protein>
    <submittedName>
        <fullName evidence="3">Redoxin domain-containing protein</fullName>
    </submittedName>
</protein>
<dbReference type="PROSITE" id="PS51352">
    <property type="entry name" value="THIOREDOXIN_2"/>
    <property type="match status" value="1"/>
</dbReference>
<dbReference type="CDD" id="cd02966">
    <property type="entry name" value="TlpA_like_family"/>
    <property type="match status" value="1"/>
</dbReference>
<comment type="caution">
    <text evidence="3">The sequence shown here is derived from an EMBL/GenBank/DDBJ whole genome shotgun (WGS) entry which is preliminary data.</text>
</comment>
<dbReference type="InterPro" id="IPR013766">
    <property type="entry name" value="Thioredoxin_domain"/>
</dbReference>
<dbReference type="Proteomes" id="UP001597641">
    <property type="component" value="Unassembled WGS sequence"/>
</dbReference>
<sequence>MKKALIRGSLLFALLGLYPATQTLAQKATTVEGSKVEGAKAQTLQPVKIASPAVAPVKAETVTLKPAKAAPAPVKVSTVSVKGATPVTAAKATTIVKATAGGGEELSKEEVDSLIKAGVIKTMTHEEIEDHTRKREERFLMMVNKPAPAFTATDLSGKTYALEQLKGKTVVLNFWFIGCKPCIMEMPHLNEVVQKYKQEDVVFLAFALDQEEELRKFLAKTPFNYNIVPDANRISRDAYGVNAFPTSLVIDKDGILRDYLTGYSEDVGEKLSKMIEKARQQQ</sequence>
<dbReference type="SUPFAM" id="SSF52833">
    <property type="entry name" value="Thioredoxin-like"/>
    <property type="match status" value="1"/>
</dbReference>
<evidence type="ECO:0000313" key="4">
    <source>
        <dbReference type="Proteomes" id="UP001597641"/>
    </source>
</evidence>
<dbReference type="Pfam" id="PF00578">
    <property type="entry name" value="AhpC-TSA"/>
    <property type="match status" value="1"/>
</dbReference>
<dbReference type="EMBL" id="JBHUOX010000010">
    <property type="protein sequence ID" value="MFD3001576.1"/>
    <property type="molecule type" value="Genomic_DNA"/>
</dbReference>
<reference evidence="4" key="1">
    <citation type="journal article" date="2019" name="Int. J. Syst. Evol. Microbiol.">
        <title>The Global Catalogue of Microorganisms (GCM) 10K type strain sequencing project: providing services to taxonomists for standard genome sequencing and annotation.</title>
        <authorList>
            <consortium name="The Broad Institute Genomics Platform"/>
            <consortium name="The Broad Institute Genome Sequencing Center for Infectious Disease"/>
            <person name="Wu L."/>
            <person name="Ma J."/>
        </authorList>
    </citation>
    <scope>NUCLEOTIDE SEQUENCE [LARGE SCALE GENOMIC DNA]</scope>
    <source>
        <strain evidence="4">KCTC 23984</strain>
    </source>
</reference>
<dbReference type="PANTHER" id="PTHR42852">
    <property type="entry name" value="THIOL:DISULFIDE INTERCHANGE PROTEIN DSBE"/>
    <property type="match status" value="1"/>
</dbReference>
<evidence type="ECO:0000313" key="3">
    <source>
        <dbReference type="EMBL" id="MFD3001576.1"/>
    </source>
</evidence>
<dbReference type="InterPro" id="IPR050553">
    <property type="entry name" value="Thioredoxin_ResA/DsbE_sf"/>
</dbReference>
<evidence type="ECO:0000256" key="1">
    <source>
        <dbReference type="SAM" id="SignalP"/>
    </source>
</evidence>
<name>A0ABW6BVL4_9BACT</name>
<dbReference type="RefSeq" id="WP_377485810.1">
    <property type="nucleotide sequence ID" value="NZ_JBHUOX010000010.1"/>
</dbReference>
<dbReference type="PANTHER" id="PTHR42852:SF17">
    <property type="entry name" value="THIOREDOXIN-LIKE PROTEIN HI_1115"/>
    <property type="match status" value="1"/>
</dbReference>
<accession>A0ABW6BVL4</accession>
<dbReference type="InterPro" id="IPR036249">
    <property type="entry name" value="Thioredoxin-like_sf"/>
</dbReference>
<dbReference type="Gene3D" id="3.40.30.10">
    <property type="entry name" value="Glutaredoxin"/>
    <property type="match status" value="1"/>
</dbReference>
<organism evidence="3 4">
    <name type="scientific">Pontibacter toksunensis</name>
    <dbReference type="NCBI Taxonomy" id="1332631"/>
    <lineage>
        <taxon>Bacteria</taxon>
        <taxon>Pseudomonadati</taxon>
        <taxon>Bacteroidota</taxon>
        <taxon>Cytophagia</taxon>
        <taxon>Cytophagales</taxon>
        <taxon>Hymenobacteraceae</taxon>
        <taxon>Pontibacter</taxon>
    </lineage>
</organism>
<dbReference type="InterPro" id="IPR000866">
    <property type="entry name" value="AhpC/TSA"/>
</dbReference>